<dbReference type="Pfam" id="PF06094">
    <property type="entry name" value="GGACT"/>
    <property type="match status" value="1"/>
</dbReference>
<dbReference type="SUPFAM" id="SSF110857">
    <property type="entry name" value="Gamma-glutamyl cyclotransferase-like"/>
    <property type="match status" value="1"/>
</dbReference>
<dbReference type="InterPro" id="IPR009288">
    <property type="entry name" value="AIG2-like_dom"/>
</dbReference>
<evidence type="ECO:0000313" key="2">
    <source>
        <dbReference type="EMBL" id="OOV85549.1"/>
    </source>
</evidence>
<dbReference type="InterPro" id="IPR013024">
    <property type="entry name" value="GGCT-like"/>
</dbReference>
<feature type="domain" description="Gamma-glutamylcyclotransferase AIG2-like" evidence="1">
    <location>
        <begin position="5"/>
        <end position="107"/>
    </location>
</feature>
<proteinExistence type="predicted"/>
<dbReference type="Gene3D" id="3.10.490.10">
    <property type="entry name" value="Gamma-glutamyl cyclotransferase-like"/>
    <property type="match status" value="1"/>
</dbReference>
<dbReference type="InterPro" id="IPR036568">
    <property type="entry name" value="GGCT-like_sf"/>
</dbReference>
<name>A0A1T1H6N9_9GAMM</name>
<dbReference type="AlphaFoldDB" id="A0A1T1H6N9"/>
<comment type="caution">
    <text evidence="2">The sequence shown here is derived from an EMBL/GenBank/DDBJ whole genome shotgun (WGS) entry which is preliminary data.</text>
</comment>
<organism evidence="2 3">
    <name type="scientific">Acinetobacter amyesii</name>
    <dbReference type="NCBI Taxonomy" id="2942470"/>
    <lineage>
        <taxon>Bacteria</taxon>
        <taxon>Pseudomonadati</taxon>
        <taxon>Pseudomonadota</taxon>
        <taxon>Gammaproteobacteria</taxon>
        <taxon>Moraxellales</taxon>
        <taxon>Moraxellaceae</taxon>
        <taxon>Acinetobacter</taxon>
    </lineage>
</organism>
<dbReference type="CDD" id="cd06661">
    <property type="entry name" value="GGCT_like"/>
    <property type="match status" value="1"/>
</dbReference>
<reference evidence="2 3" key="1">
    <citation type="submission" date="2017-02" db="EMBL/GenBank/DDBJ databases">
        <title>Acinetobacter sp. ANC 4945, whole genome shotgun sequencing project.</title>
        <authorList>
            <person name="Radolfova-Krizova L."/>
            <person name="Al Atrouni A."/>
            <person name="Nemec A."/>
        </authorList>
    </citation>
    <scope>NUCLEOTIDE SEQUENCE [LARGE SCALE GENOMIC DNA]</scope>
    <source>
        <strain evidence="2 3">ANC 4945</strain>
    </source>
</reference>
<evidence type="ECO:0000313" key="3">
    <source>
        <dbReference type="Proteomes" id="UP000191160"/>
    </source>
</evidence>
<evidence type="ECO:0000259" key="1">
    <source>
        <dbReference type="Pfam" id="PF06094"/>
    </source>
</evidence>
<sequence length="108" mass="11940">MTQSLFVYGTLRLGQPNAHVMERIGGEWKKGVVWGELEHKGWGAAMGSPGIRLSKAGQAIEGYVFISENLAAHWAALDEFEGAEYQRVAVDVQLEGGEWMQSEIYALK</sequence>
<protein>
    <recommendedName>
        <fullName evidence="1">Gamma-glutamylcyclotransferase AIG2-like domain-containing protein</fullName>
    </recommendedName>
</protein>
<accession>A0A1T1H6N9</accession>
<dbReference type="EMBL" id="MVKX01000001">
    <property type="protein sequence ID" value="OOV85549.1"/>
    <property type="molecule type" value="Genomic_DNA"/>
</dbReference>
<dbReference type="Proteomes" id="UP000191160">
    <property type="component" value="Unassembled WGS sequence"/>
</dbReference>
<gene>
    <name evidence="2" type="ORF">B1202_02595</name>
</gene>
<dbReference type="RefSeq" id="WP_078189019.1">
    <property type="nucleotide sequence ID" value="NZ_JAMCOZ010000015.1"/>
</dbReference>
<keyword evidence="3" id="KW-1185">Reference proteome</keyword>